<reference evidence="1 2" key="1">
    <citation type="submission" date="2016-01" db="EMBL/GenBank/DDBJ databases">
        <authorList>
            <person name="Oliw E.H."/>
        </authorList>
    </citation>
    <scope>NUCLEOTIDE SEQUENCE [LARGE SCALE GENOMIC DNA]</scope>
    <source>
        <strain evidence="1 2">CMW7705B</strain>
    </source>
</reference>
<organism evidence="1 2">
    <name type="scientific">Streptococcus mitis</name>
    <dbReference type="NCBI Taxonomy" id="28037"/>
    <lineage>
        <taxon>Bacteria</taxon>
        <taxon>Bacillati</taxon>
        <taxon>Bacillota</taxon>
        <taxon>Bacilli</taxon>
        <taxon>Lactobacillales</taxon>
        <taxon>Streptococcaceae</taxon>
        <taxon>Streptococcus</taxon>
        <taxon>Streptococcus mitis group</taxon>
    </lineage>
</organism>
<dbReference type="EMBL" id="LRQR01000050">
    <property type="protein sequence ID" value="KXA61330.1"/>
    <property type="molecule type" value="Genomic_DNA"/>
</dbReference>
<gene>
    <name evidence="1" type="ORF">HMPREF3228_00829</name>
</gene>
<sequence>MTSFLVCSLIFIEYKSTPGHILHSNNLIKMDRNRCKGYQKGV</sequence>
<comment type="caution">
    <text evidence="1">The sequence shown here is derived from an EMBL/GenBank/DDBJ whole genome shotgun (WGS) entry which is preliminary data.</text>
</comment>
<dbReference type="AlphaFoldDB" id="A0A133S024"/>
<proteinExistence type="predicted"/>
<protein>
    <submittedName>
        <fullName evidence="1">Uncharacterized protein</fullName>
    </submittedName>
</protein>
<evidence type="ECO:0000313" key="1">
    <source>
        <dbReference type="EMBL" id="KXA61330.1"/>
    </source>
</evidence>
<dbReference type="PATRIC" id="fig|28037.231.peg.826"/>
<evidence type="ECO:0000313" key="2">
    <source>
        <dbReference type="Proteomes" id="UP000070065"/>
    </source>
</evidence>
<dbReference type="Proteomes" id="UP000070065">
    <property type="component" value="Unassembled WGS sequence"/>
</dbReference>
<accession>A0A133S024</accession>
<name>A0A133S024_STRMT</name>